<dbReference type="PANTHER" id="PTHR43775">
    <property type="entry name" value="FATTY ACID SYNTHASE"/>
    <property type="match status" value="1"/>
</dbReference>
<dbReference type="InterPro" id="IPR009081">
    <property type="entry name" value="PP-bd_ACP"/>
</dbReference>
<sequence>MLAIVGQRAQPGLQFAAAGLPSPLPYLLDDGDRNWTQIEIQGAHFAHAASLAQVWRSCGLLPDITVGHSLGEVAAAYVAGAISLPDAVSVVAARATVVEQLPGHYGMAVLGLDAGRTAQLVTETPGWLEISVVNSTSSTAVSGDGNAVTGIVQLAERNGIFVRELAVDFPAHTSKLEQLHDMFAELLPTSSFLDTPVEFISSVHGEAVGADTRFTDYWYQNLRSTVRFDEAVATATRRGAGMYVEASADPSLLYALTELAEDALILPSGRRDQPVLQQLSASIATAALANPHYRWHDLANITDQQPLWGFPPAPMRAVYLWAKPEPLPPAPSAAPAVCYEEWEPSAAWRAGEAGRQPRTISIVASDDATVPLARQLTEAAAAHDGCATTRPDDAEITVLLAPAFLQPEVHRAADQIRGDAARVDYRQAVGPSSRCVWLVTTGGVQIPPSGPAALPAQAALAAMHHCVGFEFPDCTFAHLDLPSRSLDTDAAHRCIDVLLGDAADIALRDGAFDGSGRGEPNYFVRTVRERPDEGTESPLDEATLEHVVITGGNGTIGLRYARHCVERGAKRVTLLSRKGVSDTELARVTHGHKTQVTAPTCDITDARALSAVADQYAGSGASLLIHAAGSATFAPYDQIDDATLADVFSGKITGLLRMTEVWPLRPDVRVLLCSSVSGVWGGYGHAGYAAANRMLDMLAAELRDKGLDCTAVRWGLWQDTTIADAEEIARIERSGLVPMEPEAAITASLRRRHGDPLILAADFDRLRVFFESQKLPMPFVTAKTQASGDSPSRSESHGQRPLAELVRAEVAAAFSLDGPASVDLSATLVDLGADSVLALDLRDRLRRETGTSVPAGRILGGMTGAELVECLQSTNSAAGSAASPEAVAEPERQERLQSTRDEYH</sequence>
<evidence type="ECO:0000259" key="7">
    <source>
        <dbReference type="PROSITE" id="PS50075"/>
    </source>
</evidence>
<comment type="caution">
    <text evidence="8">The sequence shown here is derived from an EMBL/GenBank/DDBJ whole genome shotgun (WGS) entry which is preliminary data.</text>
</comment>
<keyword evidence="5" id="KW-0511">Multifunctional enzyme</keyword>
<dbReference type="GO" id="GO:0006633">
    <property type="term" value="P:fatty acid biosynthetic process"/>
    <property type="evidence" value="ECO:0007669"/>
    <property type="project" value="TreeGrafter"/>
</dbReference>
<keyword evidence="1" id="KW-0596">Phosphopantetheine</keyword>
<name>A0A1X0F6Z9_MYCIE</name>
<dbReference type="Pfam" id="PF00698">
    <property type="entry name" value="Acyl_transf_1"/>
    <property type="match status" value="1"/>
</dbReference>
<dbReference type="SUPFAM" id="SSF47336">
    <property type="entry name" value="ACP-like"/>
    <property type="match status" value="1"/>
</dbReference>
<dbReference type="GO" id="GO:0031177">
    <property type="term" value="F:phosphopantetheine binding"/>
    <property type="evidence" value="ECO:0007669"/>
    <property type="project" value="InterPro"/>
</dbReference>
<dbReference type="EMBL" id="MVHT01000073">
    <property type="protein sequence ID" value="ORA97586.1"/>
    <property type="molecule type" value="Genomic_DNA"/>
</dbReference>
<dbReference type="SUPFAM" id="SSF52151">
    <property type="entry name" value="FabD/lysophospholipase-like"/>
    <property type="match status" value="1"/>
</dbReference>
<dbReference type="InterPro" id="IPR050091">
    <property type="entry name" value="PKS_NRPS_Biosynth_Enz"/>
</dbReference>
<dbReference type="PANTHER" id="PTHR43775:SF37">
    <property type="entry name" value="SI:DKEY-61P9.11"/>
    <property type="match status" value="1"/>
</dbReference>
<dbReference type="SMART" id="SM00827">
    <property type="entry name" value="PKS_AT"/>
    <property type="match status" value="1"/>
</dbReference>
<evidence type="ECO:0000256" key="3">
    <source>
        <dbReference type="ARBA" id="ARBA00022679"/>
    </source>
</evidence>
<dbReference type="Gene3D" id="1.10.1200.10">
    <property type="entry name" value="ACP-like"/>
    <property type="match status" value="1"/>
</dbReference>
<proteinExistence type="predicted"/>
<keyword evidence="3" id="KW-0808">Transferase</keyword>
<dbReference type="PROSITE" id="PS50075">
    <property type="entry name" value="CARRIER"/>
    <property type="match status" value="1"/>
</dbReference>
<dbReference type="SUPFAM" id="SSF55048">
    <property type="entry name" value="Probable ACP-binding domain of malonyl-CoA ACP transacylase"/>
    <property type="match status" value="1"/>
</dbReference>
<dbReference type="Proteomes" id="UP000192739">
    <property type="component" value="Unassembled WGS sequence"/>
</dbReference>
<keyword evidence="4" id="KW-0521">NADP</keyword>
<dbReference type="InterPro" id="IPR001227">
    <property type="entry name" value="Ac_transferase_dom_sf"/>
</dbReference>
<evidence type="ECO:0000256" key="5">
    <source>
        <dbReference type="ARBA" id="ARBA00023268"/>
    </source>
</evidence>
<keyword evidence="2" id="KW-0597">Phosphoprotein</keyword>
<protein>
    <recommendedName>
        <fullName evidence="7">Carrier domain-containing protein</fullName>
    </recommendedName>
</protein>
<dbReference type="InterPro" id="IPR013968">
    <property type="entry name" value="PKS_KR"/>
</dbReference>
<evidence type="ECO:0000313" key="9">
    <source>
        <dbReference type="Proteomes" id="UP000192739"/>
    </source>
</evidence>
<accession>A0A1X0F6Z9</accession>
<dbReference type="Pfam" id="PF08659">
    <property type="entry name" value="KR"/>
    <property type="match status" value="1"/>
</dbReference>
<dbReference type="AlphaFoldDB" id="A0A1X0F6Z9"/>
<reference evidence="8 9" key="1">
    <citation type="submission" date="2017-02" db="EMBL/GenBank/DDBJ databases">
        <title>The new phylogeny of genus Mycobacterium.</title>
        <authorList>
            <person name="Tortoli E."/>
            <person name="Trovato A."/>
            <person name="Cirillo D.M."/>
        </authorList>
    </citation>
    <scope>NUCLEOTIDE SEQUENCE [LARGE SCALE GENOMIC DNA]</scope>
    <source>
        <strain evidence="8 9">DSM 44049</strain>
    </source>
</reference>
<dbReference type="GO" id="GO:0004312">
    <property type="term" value="F:fatty acid synthase activity"/>
    <property type="evidence" value="ECO:0007669"/>
    <property type="project" value="TreeGrafter"/>
</dbReference>
<dbReference type="Pfam" id="PF00550">
    <property type="entry name" value="PP-binding"/>
    <property type="match status" value="1"/>
</dbReference>
<dbReference type="InterPro" id="IPR014043">
    <property type="entry name" value="Acyl_transferase_dom"/>
</dbReference>
<dbReference type="SMART" id="SM00823">
    <property type="entry name" value="PKS_PP"/>
    <property type="match status" value="1"/>
</dbReference>
<feature type="domain" description="Carrier" evidence="7">
    <location>
        <begin position="800"/>
        <end position="875"/>
    </location>
</feature>
<keyword evidence="9" id="KW-1185">Reference proteome</keyword>
<evidence type="ECO:0000256" key="1">
    <source>
        <dbReference type="ARBA" id="ARBA00022450"/>
    </source>
</evidence>
<dbReference type="SUPFAM" id="SSF51735">
    <property type="entry name" value="NAD(P)-binding Rossmann-fold domains"/>
    <property type="match status" value="2"/>
</dbReference>
<organism evidence="8 9">
    <name type="scientific">Mycobacterium intermedium</name>
    <dbReference type="NCBI Taxonomy" id="28445"/>
    <lineage>
        <taxon>Bacteria</taxon>
        <taxon>Bacillati</taxon>
        <taxon>Actinomycetota</taxon>
        <taxon>Actinomycetes</taxon>
        <taxon>Mycobacteriales</taxon>
        <taxon>Mycobacteriaceae</taxon>
        <taxon>Mycobacterium</taxon>
        <taxon>Mycobacterium simiae complex</taxon>
    </lineage>
</organism>
<dbReference type="InterPro" id="IPR036291">
    <property type="entry name" value="NAD(P)-bd_dom_sf"/>
</dbReference>
<gene>
    <name evidence="8" type="ORF">BST27_22060</name>
</gene>
<feature type="compositionally biased region" description="Basic and acidic residues" evidence="6">
    <location>
        <begin position="889"/>
        <end position="904"/>
    </location>
</feature>
<dbReference type="Gene3D" id="3.40.50.720">
    <property type="entry name" value="NAD(P)-binding Rossmann-like Domain"/>
    <property type="match status" value="1"/>
</dbReference>
<feature type="region of interest" description="Disordered" evidence="6">
    <location>
        <begin position="875"/>
        <end position="904"/>
    </location>
</feature>
<evidence type="ECO:0000256" key="2">
    <source>
        <dbReference type="ARBA" id="ARBA00022553"/>
    </source>
</evidence>
<evidence type="ECO:0000256" key="4">
    <source>
        <dbReference type="ARBA" id="ARBA00022857"/>
    </source>
</evidence>
<dbReference type="InterPro" id="IPR057326">
    <property type="entry name" value="KR_dom"/>
</dbReference>
<dbReference type="InterPro" id="IPR020806">
    <property type="entry name" value="PKS_PP-bd"/>
</dbReference>
<evidence type="ECO:0000313" key="8">
    <source>
        <dbReference type="EMBL" id="ORA97586.1"/>
    </source>
</evidence>
<evidence type="ECO:0000256" key="6">
    <source>
        <dbReference type="SAM" id="MobiDB-lite"/>
    </source>
</evidence>
<dbReference type="PROSITE" id="PS00012">
    <property type="entry name" value="PHOSPHOPANTETHEINE"/>
    <property type="match status" value="1"/>
</dbReference>
<dbReference type="Gene3D" id="3.40.366.10">
    <property type="entry name" value="Malonyl-Coenzyme A Acyl Carrier Protein, domain 2"/>
    <property type="match status" value="1"/>
</dbReference>
<dbReference type="InterPro" id="IPR016036">
    <property type="entry name" value="Malonyl_transacylase_ACP-bd"/>
</dbReference>
<dbReference type="Gene3D" id="3.30.70.3290">
    <property type="match status" value="1"/>
</dbReference>
<dbReference type="InterPro" id="IPR006162">
    <property type="entry name" value="Ppantetheine_attach_site"/>
</dbReference>
<feature type="compositionally biased region" description="Low complexity" evidence="6">
    <location>
        <begin position="876"/>
        <end position="887"/>
    </location>
</feature>
<dbReference type="CDD" id="cd05274">
    <property type="entry name" value="KR_FAS_SDR_x"/>
    <property type="match status" value="1"/>
</dbReference>
<dbReference type="InterPro" id="IPR036736">
    <property type="entry name" value="ACP-like_sf"/>
</dbReference>
<dbReference type="SMART" id="SM00822">
    <property type="entry name" value="PKS_KR"/>
    <property type="match status" value="1"/>
</dbReference>
<dbReference type="InterPro" id="IPR016035">
    <property type="entry name" value="Acyl_Trfase/lysoPLipase"/>
</dbReference>